<dbReference type="PANTHER" id="PTHR43433">
    <property type="entry name" value="HYDROLASE, ALPHA/BETA FOLD FAMILY PROTEIN"/>
    <property type="match status" value="1"/>
</dbReference>
<protein>
    <recommendedName>
        <fullName evidence="1">AB hydrolase-1 domain-containing protein</fullName>
    </recommendedName>
</protein>
<dbReference type="InterPro" id="IPR050471">
    <property type="entry name" value="AB_hydrolase"/>
</dbReference>
<dbReference type="EMBL" id="JBAHYK010001077">
    <property type="protein sequence ID" value="KAL0569643.1"/>
    <property type="molecule type" value="Genomic_DNA"/>
</dbReference>
<evidence type="ECO:0000313" key="3">
    <source>
        <dbReference type="Proteomes" id="UP001465976"/>
    </source>
</evidence>
<comment type="caution">
    <text evidence="2">The sequence shown here is derived from an EMBL/GenBank/DDBJ whole genome shotgun (WGS) entry which is preliminary data.</text>
</comment>
<dbReference type="SUPFAM" id="SSF53474">
    <property type="entry name" value="alpha/beta-Hydrolases"/>
    <property type="match status" value="1"/>
</dbReference>
<dbReference type="PANTHER" id="PTHR43433:SF5">
    <property type="entry name" value="AB HYDROLASE-1 DOMAIN-CONTAINING PROTEIN"/>
    <property type="match status" value="1"/>
</dbReference>
<gene>
    <name evidence="2" type="ORF">V5O48_012327</name>
</gene>
<name>A0ABR3F3G1_9AGAR</name>
<evidence type="ECO:0000313" key="2">
    <source>
        <dbReference type="EMBL" id="KAL0569643.1"/>
    </source>
</evidence>
<dbReference type="Pfam" id="PF00561">
    <property type="entry name" value="Abhydrolase_1"/>
    <property type="match status" value="1"/>
</dbReference>
<dbReference type="Proteomes" id="UP001465976">
    <property type="component" value="Unassembled WGS sequence"/>
</dbReference>
<feature type="domain" description="AB hydrolase-1" evidence="1">
    <location>
        <begin position="59"/>
        <end position="162"/>
    </location>
</feature>
<keyword evidence="3" id="KW-1185">Reference proteome</keyword>
<evidence type="ECO:0000259" key="1">
    <source>
        <dbReference type="Pfam" id="PF00561"/>
    </source>
</evidence>
<dbReference type="Gene3D" id="3.40.50.1820">
    <property type="entry name" value="alpha/beta hydrolase"/>
    <property type="match status" value="1"/>
</dbReference>
<dbReference type="PRINTS" id="PR00111">
    <property type="entry name" value="ABHYDROLASE"/>
</dbReference>
<dbReference type="InterPro" id="IPR000073">
    <property type="entry name" value="AB_hydrolase_1"/>
</dbReference>
<dbReference type="InterPro" id="IPR029058">
    <property type="entry name" value="AB_hydrolase_fold"/>
</dbReference>
<reference evidence="2 3" key="1">
    <citation type="submission" date="2024-02" db="EMBL/GenBank/DDBJ databases">
        <title>A draft genome for the cacao thread blight pathogen Marasmius crinis-equi.</title>
        <authorList>
            <person name="Cohen S.P."/>
            <person name="Baruah I.K."/>
            <person name="Amoako-Attah I."/>
            <person name="Bukari Y."/>
            <person name="Meinhardt L.W."/>
            <person name="Bailey B.A."/>
        </authorList>
    </citation>
    <scope>NUCLEOTIDE SEQUENCE [LARGE SCALE GENOMIC DNA]</scope>
    <source>
        <strain evidence="2 3">GH-76</strain>
    </source>
</reference>
<sequence length="253" mass="28062">MTDANSSELPTIFDPSTCTRKGLCPVTTIRKQGENPLESHSLYYEIHGTGPEKIVLIMGSSFSWFPQVGHFARVPDYSVLVFDNRGVGNSGTPKGPYTTSGMAEDVICLLDYLDWKGDHNVHVVGLSLGGMIAQELAMRIPERIVSLTLGVTTRGGRPWSNLPPWKGVSNLAKYTIPAYPQSLLVWLTSLAARARLTFTKELQDKIPLLFDMLYPTSWIDELAEDDPEGRTNREIQEIASSPLIKQLLLAHSY</sequence>
<proteinExistence type="predicted"/>
<organism evidence="2 3">
    <name type="scientific">Marasmius crinis-equi</name>
    <dbReference type="NCBI Taxonomy" id="585013"/>
    <lineage>
        <taxon>Eukaryota</taxon>
        <taxon>Fungi</taxon>
        <taxon>Dikarya</taxon>
        <taxon>Basidiomycota</taxon>
        <taxon>Agaricomycotina</taxon>
        <taxon>Agaricomycetes</taxon>
        <taxon>Agaricomycetidae</taxon>
        <taxon>Agaricales</taxon>
        <taxon>Marasmiineae</taxon>
        <taxon>Marasmiaceae</taxon>
        <taxon>Marasmius</taxon>
    </lineage>
</organism>
<accession>A0ABR3F3G1</accession>